<gene>
    <name evidence="6" type="primary">znuA</name>
    <name evidence="6" type="ordered locus">LMM7_1533</name>
</gene>
<dbReference type="RefSeq" id="WP_003725389.1">
    <property type="nucleotide sequence ID" value="NC_017537.1"/>
</dbReference>
<keyword evidence="3" id="KW-0547">Nucleotide-binding</keyword>
<dbReference type="InterPro" id="IPR003439">
    <property type="entry name" value="ABC_transporter-like_ATP-bd"/>
</dbReference>
<dbReference type="Proteomes" id="UP000000486">
    <property type="component" value="Chromosome"/>
</dbReference>
<dbReference type="PATRIC" id="fig|1030009.3.peg.1521"/>
<feature type="domain" description="ABC transporter" evidence="5">
    <location>
        <begin position="5"/>
        <end position="241"/>
    </location>
</feature>
<dbReference type="CDD" id="cd03235">
    <property type="entry name" value="ABC_Metallic_Cations"/>
    <property type="match status" value="1"/>
</dbReference>
<dbReference type="InterPro" id="IPR027417">
    <property type="entry name" value="P-loop_NTPase"/>
</dbReference>
<keyword evidence="4" id="KW-0067">ATP-binding</keyword>
<dbReference type="AlphaFoldDB" id="A0A0E0UWN5"/>
<dbReference type="InterPro" id="IPR003593">
    <property type="entry name" value="AAA+_ATPase"/>
</dbReference>
<evidence type="ECO:0000259" key="5">
    <source>
        <dbReference type="PROSITE" id="PS50893"/>
    </source>
</evidence>
<protein>
    <submittedName>
        <fullName evidence="6">Putative zinc uptake ABC transporter, ATP binding protein</fullName>
    </submittedName>
</protein>
<keyword evidence="2" id="KW-0813">Transport</keyword>
<dbReference type="PROSITE" id="PS50893">
    <property type="entry name" value="ABC_TRANSPORTER_2"/>
    <property type="match status" value="1"/>
</dbReference>
<dbReference type="InterPro" id="IPR017871">
    <property type="entry name" value="ABC_transporter-like_CS"/>
</dbReference>
<dbReference type="GO" id="GO:0016887">
    <property type="term" value="F:ATP hydrolysis activity"/>
    <property type="evidence" value="ECO:0007669"/>
    <property type="project" value="InterPro"/>
</dbReference>
<dbReference type="GO" id="GO:0005524">
    <property type="term" value="F:ATP binding"/>
    <property type="evidence" value="ECO:0007669"/>
    <property type="project" value="UniProtKB-KW"/>
</dbReference>
<proteinExistence type="inferred from homology"/>
<reference evidence="6 7" key="1">
    <citation type="journal article" date="2011" name="J. Bacteriol.">
        <title>Genome sequence of the nonpathogenic Listeria monocytogenes serovar 4a strain M7.</title>
        <authorList>
            <person name="Chen J."/>
            <person name="Xia Y."/>
            <person name="Cheng C."/>
            <person name="Fang C."/>
            <person name="Shan Y."/>
            <person name="Jin G."/>
            <person name="Fang W."/>
        </authorList>
    </citation>
    <scope>NUCLEOTIDE SEQUENCE [LARGE SCALE GENOMIC DNA]</scope>
    <source>
        <strain evidence="6 7">M7</strain>
    </source>
</reference>
<accession>A0A0E0UWN5</accession>
<evidence type="ECO:0000313" key="7">
    <source>
        <dbReference type="Proteomes" id="UP000000486"/>
    </source>
</evidence>
<dbReference type="Pfam" id="PF00005">
    <property type="entry name" value="ABC_tran"/>
    <property type="match status" value="1"/>
</dbReference>
<evidence type="ECO:0000256" key="3">
    <source>
        <dbReference type="ARBA" id="ARBA00022741"/>
    </source>
</evidence>
<dbReference type="EMBL" id="CP002816">
    <property type="protein sequence ID" value="AEH92538.1"/>
    <property type="molecule type" value="Genomic_DNA"/>
</dbReference>
<dbReference type="PANTHER" id="PTHR42734">
    <property type="entry name" value="METAL TRANSPORT SYSTEM ATP-BINDING PROTEIN TM_0124-RELATED"/>
    <property type="match status" value="1"/>
</dbReference>
<evidence type="ECO:0000256" key="1">
    <source>
        <dbReference type="ARBA" id="ARBA00005417"/>
    </source>
</evidence>
<dbReference type="SUPFAM" id="SSF52540">
    <property type="entry name" value="P-loop containing nucleoside triphosphate hydrolases"/>
    <property type="match status" value="1"/>
</dbReference>
<dbReference type="SMART" id="SM00382">
    <property type="entry name" value="AAA"/>
    <property type="match status" value="1"/>
</dbReference>
<name>A0A0E0UWN5_LISMM</name>
<dbReference type="KEGG" id="lmq:LMM7_1533"/>
<dbReference type="Gene3D" id="3.40.50.300">
    <property type="entry name" value="P-loop containing nucleotide triphosphate hydrolases"/>
    <property type="match status" value="1"/>
</dbReference>
<evidence type="ECO:0000256" key="2">
    <source>
        <dbReference type="ARBA" id="ARBA00022448"/>
    </source>
</evidence>
<organism evidence="6 7">
    <name type="scientific">Listeria monocytogenes serotype 4a (strain M7)</name>
    <dbReference type="NCBI Taxonomy" id="1030009"/>
    <lineage>
        <taxon>Bacteria</taxon>
        <taxon>Bacillati</taxon>
        <taxon>Bacillota</taxon>
        <taxon>Bacilli</taxon>
        <taxon>Bacillales</taxon>
        <taxon>Listeriaceae</taxon>
        <taxon>Listeria</taxon>
    </lineage>
</organism>
<sequence length="257" mass="28956">MNKIIEVNNVSYHYDKEHALENIHFQVAKGSFTGLIGPNGSGKSTMLKLILGVLKKQQGSISLFGEKQADFKDWVKIGFVSQKSNAFNSAFPATVKEVVASGLTKKKGLFKTLNNKDKEDIDYALKRVEMTDYLHRNIGELSGGQQQRVFIARALVSRPELLILDEPTVGVDVENVKAFYELLAELNRTEEMTLLLVTHDLMAVNTYVNHVISINKRIIFDGSAHEYQHYLADRELEILAEQRRREDACLDCDASPV</sequence>
<dbReference type="PROSITE" id="PS00211">
    <property type="entry name" value="ABC_TRANSPORTER_1"/>
    <property type="match status" value="1"/>
</dbReference>
<dbReference type="PANTHER" id="PTHR42734:SF17">
    <property type="entry name" value="METAL TRANSPORT SYSTEM ATP-BINDING PROTEIN TM_0124-RELATED"/>
    <property type="match status" value="1"/>
</dbReference>
<dbReference type="FunFam" id="3.40.50.300:FF:000134">
    <property type="entry name" value="Iron-enterobactin ABC transporter ATP-binding protein"/>
    <property type="match status" value="1"/>
</dbReference>
<comment type="similarity">
    <text evidence="1">Belongs to the ABC transporter superfamily.</text>
</comment>
<dbReference type="HOGENOM" id="CLU_000604_1_11_9"/>
<evidence type="ECO:0000256" key="4">
    <source>
        <dbReference type="ARBA" id="ARBA00022840"/>
    </source>
</evidence>
<dbReference type="InterPro" id="IPR050153">
    <property type="entry name" value="Metal_Ion_Import_ABC"/>
</dbReference>
<evidence type="ECO:0000313" key="6">
    <source>
        <dbReference type="EMBL" id="AEH92538.1"/>
    </source>
</evidence>